<evidence type="ECO:0000259" key="12">
    <source>
        <dbReference type="PROSITE" id="PS50110"/>
    </source>
</evidence>
<reference evidence="13 14" key="1">
    <citation type="journal article" date="2019" name="Int. J. Syst. Evol. Microbiol.">
        <title>The Global Catalogue of Microorganisms (GCM) 10K type strain sequencing project: providing services to taxonomists for standard genome sequencing and annotation.</title>
        <authorList>
            <consortium name="The Broad Institute Genomics Platform"/>
            <consortium name="The Broad Institute Genome Sequencing Center for Infectious Disease"/>
            <person name="Wu L."/>
            <person name="Ma J."/>
        </authorList>
    </citation>
    <scope>NUCLEOTIDE SEQUENCE [LARGE SCALE GENOMIC DNA]</scope>
    <source>
        <strain evidence="13 14">JCM 14718</strain>
    </source>
</reference>
<comment type="caution">
    <text evidence="13">The sequence shown here is derived from an EMBL/GenBank/DDBJ whole genome shotgun (WGS) entry which is preliminary data.</text>
</comment>
<proteinExistence type="predicted"/>
<evidence type="ECO:0000256" key="8">
    <source>
        <dbReference type="ARBA" id="ARBA00023163"/>
    </source>
</evidence>
<keyword evidence="4 9" id="KW-0902">Two-component regulatory system</keyword>
<dbReference type="Proteomes" id="UP001500618">
    <property type="component" value="Unassembled WGS sequence"/>
</dbReference>
<evidence type="ECO:0000256" key="4">
    <source>
        <dbReference type="ARBA" id="ARBA00023012"/>
    </source>
</evidence>
<dbReference type="Gene3D" id="3.40.50.2300">
    <property type="match status" value="1"/>
</dbReference>
<gene>
    <name evidence="13" type="ORF">GCM10009765_70620</name>
</gene>
<evidence type="ECO:0000256" key="5">
    <source>
        <dbReference type="ARBA" id="ARBA00023015"/>
    </source>
</evidence>
<dbReference type="Pfam" id="PF00072">
    <property type="entry name" value="Response_reg"/>
    <property type="match status" value="1"/>
</dbReference>
<dbReference type="SMART" id="SM00448">
    <property type="entry name" value="REC"/>
    <property type="match status" value="1"/>
</dbReference>
<keyword evidence="8 9" id="KW-0804">Transcription</keyword>
<evidence type="ECO:0000256" key="6">
    <source>
        <dbReference type="ARBA" id="ARBA00023125"/>
    </source>
</evidence>
<dbReference type="InterPro" id="IPR051271">
    <property type="entry name" value="2C-system_Tx_regulators"/>
</dbReference>
<feature type="domain" description="Response regulatory" evidence="12">
    <location>
        <begin position="3"/>
        <end position="114"/>
    </location>
</feature>
<feature type="modified residue" description="4-aspartylphosphate" evidence="10">
    <location>
        <position position="54"/>
    </location>
</feature>
<keyword evidence="3 10" id="KW-0597">Phosphoprotein</keyword>
<dbReference type="Pfam" id="PF09339">
    <property type="entry name" value="HTH_IclR"/>
    <property type="match status" value="1"/>
</dbReference>
<dbReference type="EMBL" id="BAAANY010000037">
    <property type="protein sequence ID" value="GAA1711244.1"/>
    <property type="molecule type" value="Genomic_DNA"/>
</dbReference>
<dbReference type="InterPro" id="IPR011006">
    <property type="entry name" value="CheY-like_superfamily"/>
</dbReference>
<dbReference type="InterPro" id="IPR005471">
    <property type="entry name" value="Tscrpt_reg_IclR_N"/>
</dbReference>
<evidence type="ECO:0000313" key="14">
    <source>
        <dbReference type="Proteomes" id="UP001500618"/>
    </source>
</evidence>
<keyword evidence="5 9" id="KW-0805">Transcription regulation</keyword>
<dbReference type="RefSeq" id="WP_344314484.1">
    <property type="nucleotide sequence ID" value="NZ_BAAANY010000037.1"/>
</dbReference>
<accession>A0ABN2IT29</accession>
<dbReference type="PANTHER" id="PTHR45526">
    <property type="entry name" value="TRANSCRIPTIONAL REGULATORY PROTEIN DPIA"/>
    <property type="match status" value="1"/>
</dbReference>
<evidence type="ECO:0000256" key="3">
    <source>
        <dbReference type="ARBA" id="ARBA00022553"/>
    </source>
</evidence>
<protein>
    <recommendedName>
        <fullName evidence="9">Transcriptional regulatory protein</fullName>
    </recommendedName>
</protein>
<name>A0ABN2IT29_9ACTN</name>
<dbReference type="PANTHER" id="PTHR45526:SF1">
    <property type="entry name" value="TRANSCRIPTIONAL REGULATORY PROTEIN DCUR-RELATED"/>
    <property type="match status" value="1"/>
</dbReference>
<evidence type="ECO:0000256" key="1">
    <source>
        <dbReference type="ARBA" id="ARBA00004496"/>
    </source>
</evidence>
<keyword evidence="6 9" id="KW-0238">DNA-binding</keyword>
<keyword evidence="14" id="KW-1185">Reference proteome</keyword>
<dbReference type="InterPro" id="IPR024187">
    <property type="entry name" value="Sig_transdc_resp-reg_cit/mal"/>
</dbReference>
<evidence type="ECO:0000313" key="13">
    <source>
        <dbReference type="EMBL" id="GAA1711244.1"/>
    </source>
</evidence>
<evidence type="ECO:0000256" key="11">
    <source>
        <dbReference type="SAM" id="MobiDB-lite"/>
    </source>
</evidence>
<dbReference type="PROSITE" id="PS50110">
    <property type="entry name" value="RESPONSE_REGULATORY"/>
    <property type="match status" value="1"/>
</dbReference>
<evidence type="ECO:0000256" key="10">
    <source>
        <dbReference type="PROSITE-ProRule" id="PRU00169"/>
    </source>
</evidence>
<comment type="subcellular location">
    <subcellularLocation>
        <location evidence="1 9">Cytoplasm</location>
    </subcellularLocation>
</comment>
<evidence type="ECO:0000256" key="9">
    <source>
        <dbReference type="PIRNR" id="PIRNR006171"/>
    </source>
</evidence>
<dbReference type="PIRSF" id="PIRSF006171">
    <property type="entry name" value="RR_citrat_malat"/>
    <property type="match status" value="1"/>
</dbReference>
<evidence type="ECO:0000256" key="2">
    <source>
        <dbReference type="ARBA" id="ARBA00022490"/>
    </source>
</evidence>
<dbReference type="InterPro" id="IPR001789">
    <property type="entry name" value="Sig_transdc_resp-reg_receiver"/>
</dbReference>
<feature type="region of interest" description="Disordered" evidence="11">
    <location>
        <begin position="226"/>
        <end position="247"/>
    </location>
</feature>
<keyword evidence="7 9" id="KW-0010">Activator</keyword>
<sequence>MIRVLVVDLDVLVASLHAGFVDAVPGFSVLGTAHSATEARGRIAELTPDLLLLDLHLPDDSALRLLAEIEIDTMVLTAAAESTTVRAALRAGALNYLLKPFTAAQLGTRLTAYARYQALLQGSQTLRQNDIDRAVRALHDNDRSSTAKGQSPVTARLVTDALRRAGRPRSAIEIATELGIARATAQRYLGALAESGEARIGLRYGATGRPEHEYSWLGEEIQLADPPADSTAVEDLAGRPEGSPGVS</sequence>
<organism evidence="13 14">
    <name type="scientific">Fodinicola feengrottensis</name>
    <dbReference type="NCBI Taxonomy" id="435914"/>
    <lineage>
        <taxon>Bacteria</taxon>
        <taxon>Bacillati</taxon>
        <taxon>Actinomycetota</taxon>
        <taxon>Actinomycetes</taxon>
        <taxon>Mycobacteriales</taxon>
        <taxon>Fodinicola</taxon>
    </lineage>
</organism>
<keyword evidence="2 9" id="KW-0963">Cytoplasm</keyword>
<dbReference type="SUPFAM" id="SSF52172">
    <property type="entry name" value="CheY-like"/>
    <property type="match status" value="1"/>
</dbReference>
<evidence type="ECO:0000256" key="7">
    <source>
        <dbReference type="ARBA" id="ARBA00023159"/>
    </source>
</evidence>